<gene>
    <name evidence="4" type="ORF">SCLCIDRAFT_17775</name>
</gene>
<organism evidence="4 5">
    <name type="scientific">Scleroderma citrinum Foug A</name>
    <dbReference type="NCBI Taxonomy" id="1036808"/>
    <lineage>
        <taxon>Eukaryota</taxon>
        <taxon>Fungi</taxon>
        <taxon>Dikarya</taxon>
        <taxon>Basidiomycota</taxon>
        <taxon>Agaricomycotina</taxon>
        <taxon>Agaricomycetes</taxon>
        <taxon>Agaricomycetidae</taxon>
        <taxon>Boletales</taxon>
        <taxon>Sclerodermatineae</taxon>
        <taxon>Sclerodermataceae</taxon>
        <taxon>Scleroderma</taxon>
    </lineage>
</organism>
<evidence type="ECO:0000256" key="2">
    <source>
        <dbReference type="ARBA" id="ARBA00023239"/>
    </source>
</evidence>
<evidence type="ECO:0000259" key="3">
    <source>
        <dbReference type="Pfam" id="PF05426"/>
    </source>
</evidence>
<evidence type="ECO:0000313" key="5">
    <source>
        <dbReference type="Proteomes" id="UP000053989"/>
    </source>
</evidence>
<keyword evidence="5" id="KW-1185">Reference proteome</keyword>
<dbReference type="EMBL" id="KN822163">
    <property type="protein sequence ID" value="KIM54085.1"/>
    <property type="molecule type" value="Genomic_DNA"/>
</dbReference>
<dbReference type="Pfam" id="PF05426">
    <property type="entry name" value="Alginate_lyase"/>
    <property type="match status" value="1"/>
</dbReference>
<reference evidence="5" key="2">
    <citation type="submission" date="2015-01" db="EMBL/GenBank/DDBJ databases">
        <title>Evolutionary Origins and Diversification of the Mycorrhizal Mutualists.</title>
        <authorList>
            <consortium name="DOE Joint Genome Institute"/>
            <consortium name="Mycorrhizal Genomics Consortium"/>
            <person name="Kohler A."/>
            <person name="Kuo A."/>
            <person name="Nagy L.G."/>
            <person name="Floudas D."/>
            <person name="Copeland A."/>
            <person name="Barry K.W."/>
            <person name="Cichocki N."/>
            <person name="Veneault-Fourrey C."/>
            <person name="LaButti K."/>
            <person name="Lindquist E.A."/>
            <person name="Lipzen A."/>
            <person name="Lundell T."/>
            <person name="Morin E."/>
            <person name="Murat C."/>
            <person name="Riley R."/>
            <person name="Ohm R."/>
            <person name="Sun H."/>
            <person name="Tunlid A."/>
            <person name="Henrissat B."/>
            <person name="Grigoriev I.V."/>
            <person name="Hibbett D.S."/>
            <person name="Martin F."/>
        </authorList>
    </citation>
    <scope>NUCLEOTIDE SEQUENCE [LARGE SCALE GENOMIC DNA]</scope>
    <source>
        <strain evidence="5">Foug A</strain>
    </source>
</reference>
<dbReference type="STRING" id="1036808.A0A0C3CZV8"/>
<feature type="domain" description="Alginate lyase" evidence="3">
    <location>
        <begin position="34"/>
        <end position="318"/>
    </location>
</feature>
<reference evidence="4 5" key="1">
    <citation type="submission" date="2014-04" db="EMBL/GenBank/DDBJ databases">
        <authorList>
            <consortium name="DOE Joint Genome Institute"/>
            <person name="Kuo A."/>
            <person name="Kohler A."/>
            <person name="Nagy L.G."/>
            <person name="Floudas D."/>
            <person name="Copeland A."/>
            <person name="Barry K.W."/>
            <person name="Cichocki N."/>
            <person name="Veneault-Fourrey C."/>
            <person name="LaButti K."/>
            <person name="Lindquist E.A."/>
            <person name="Lipzen A."/>
            <person name="Lundell T."/>
            <person name="Morin E."/>
            <person name="Murat C."/>
            <person name="Sun H."/>
            <person name="Tunlid A."/>
            <person name="Henrissat B."/>
            <person name="Grigoriev I.V."/>
            <person name="Hibbett D.S."/>
            <person name="Martin F."/>
            <person name="Nordberg H.P."/>
            <person name="Cantor M.N."/>
            <person name="Hua S.X."/>
        </authorList>
    </citation>
    <scope>NUCLEOTIDE SEQUENCE [LARGE SCALE GENOMIC DNA]</scope>
    <source>
        <strain evidence="4 5">Foug A</strain>
    </source>
</reference>
<keyword evidence="1" id="KW-0732">Signal</keyword>
<dbReference type="OrthoDB" id="63533at2759"/>
<proteinExistence type="predicted"/>
<dbReference type="InterPro" id="IPR008929">
    <property type="entry name" value="Chondroitin_lyas"/>
</dbReference>
<dbReference type="SUPFAM" id="SSF48230">
    <property type="entry name" value="Chondroitin AC/alginate lyase"/>
    <property type="match status" value="1"/>
</dbReference>
<sequence length="413" mass="46503">MLSRSYPGNTGGAQFSILKWADFLAAQGPWTVIDKPVVPPSGDLHDYMSWSPYSWPNCSELGNTTELPLPQVWSDCPYYLRDGLFNPDVRMINNTGHFNAMADAVWMNSLAWAMTKINRYAQNVATFLNVWFVQNSTAMNPNLIYSQMRRGPGRGQLGAHTGELDLKCMAKIANAILILRNGKSIYWTHELDQGMINWCQRFIEWFTTYWIALEEAVAKNNHGSYYYSQLASHQLIANDIEGARQTIRTYFNTIYMTQVTATGEQPLEAPRTRPYHYRAYNIIAMMTNARIGEYLGLDFWDWKGFQEAGIKEALDFAISVPPGKENADELYQPIAGVAAKYGDPDGKYANFLANADPRYPAAPYFLWCQPFSESGLLSARPGWSPKRDSAVKFAAKTTTATLSVVAVVINLVI</sequence>
<dbReference type="GO" id="GO:0016829">
    <property type="term" value="F:lyase activity"/>
    <property type="evidence" value="ECO:0007669"/>
    <property type="project" value="UniProtKB-KW"/>
</dbReference>
<keyword evidence="2" id="KW-0456">Lyase</keyword>
<dbReference type="HOGENOM" id="CLU_031144_1_1_1"/>
<evidence type="ECO:0000313" key="4">
    <source>
        <dbReference type="EMBL" id="KIM54085.1"/>
    </source>
</evidence>
<accession>A0A0C3CZV8</accession>
<dbReference type="InterPro" id="IPR008397">
    <property type="entry name" value="Alginate_lyase_dom"/>
</dbReference>
<dbReference type="Gene3D" id="1.50.10.100">
    <property type="entry name" value="Chondroitin AC/alginate lyase"/>
    <property type="match status" value="1"/>
</dbReference>
<dbReference type="AlphaFoldDB" id="A0A0C3CZV8"/>
<protein>
    <recommendedName>
        <fullName evidence="3">Alginate lyase domain-containing protein</fullName>
    </recommendedName>
</protein>
<dbReference type="Proteomes" id="UP000053989">
    <property type="component" value="Unassembled WGS sequence"/>
</dbReference>
<dbReference type="GO" id="GO:0042597">
    <property type="term" value="C:periplasmic space"/>
    <property type="evidence" value="ECO:0007669"/>
    <property type="project" value="InterPro"/>
</dbReference>
<name>A0A0C3CZV8_9AGAM</name>
<dbReference type="InParanoid" id="A0A0C3CZV8"/>
<evidence type="ECO:0000256" key="1">
    <source>
        <dbReference type="ARBA" id="ARBA00022729"/>
    </source>
</evidence>